<dbReference type="OrthoDB" id="9841151at2"/>
<gene>
    <name evidence="1" type="ORF">SPTER_37530</name>
</gene>
<dbReference type="EMBL" id="CP036259">
    <property type="protein sequence ID" value="QDR82328.1"/>
    <property type="molecule type" value="Genomic_DNA"/>
</dbReference>
<evidence type="ECO:0000313" key="2">
    <source>
        <dbReference type="Proteomes" id="UP000320776"/>
    </source>
</evidence>
<dbReference type="AlphaFoldDB" id="A0A517DYA4"/>
<keyword evidence="2" id="KW-1185">Reference proteome</keyword>
<name>A0A517DYA4_9FIRM</name>
<dbReference type="Proteomes" id="UP000320776">
    <property type="component" value="Chromosome"/>
</dbReference>
<evidence type="ECO:0000313" key="1">
    <source>
        <dbReference type="EMBL" id="QDR82328.1"/>
    </source>
</evidence>
<accession>A0A517DYA4</accession>
<protein>
    <submittedName>
        <fullName evidence="1">Uncharacterized protein</fullName>
    </submittedName>
</protein>
<proteinExistence type="predicted"/>
<dbReference type="RefSeq" id="WP_144351725.1">
    <property type="nucleotide sequence ID" value="NZ_CP036259.1"/>
</dbReference>
<dbReference type="KEGG" id="sted:SPTER_37530"/>
<organism evidence="1 2">
    <name type="scientific">Sporomusa termitida</name>
    <dbReference type="NCBI Taxonomy" id="2377"/>
    <lineage>
        <taxon>Bacteria</taxon>
        <taxon>Bacillati</taxon>
        <taxon>Bacillota</taxon>
        <taxon>Negativicutes</taxon>
        <taxon>Selenomonadales</taxon>
        <taxon>Sporomusaceae</taxon>
        <taxon>Sporomusa</taxon>
    </lineage>
</organism>
<reference evidence="1 2" key="1">
    <citation type="submission" date="2019-02" db="EMBL/GenBank/DDBJ databases">
        <title>Closed genome of Sporomusa termitida DSM 4440.</title>
        <authorList>
            <person name="Poehlein A."/>
            <person name="Daniel R."/>
        </authorList>
    </citation>
    <scope>NUCLEOTIDE SEQUENCE [LARGE SCALE GENOMIC DNA]</scope>
    <source>
        <strain evidence="1 2">DSM 4440</strain>
    </source>
</reference>
<sequence>MKIYNLAILIEPKAGCAAADIMQEISGQIEKDGPEIIFCQVNAAVPHPVVSKSSQALFPACLTAGTNRLVVALSLPTRKDLGRRWFLKRLAGENKSSYRLIATTDVEVIHIEATNAGL</sequence>